<protein>
    <submittedName>
        <fullName evidence="2">Uncharacterized protein</fullName>
    </submittedName>
</protein>
<comment type="caution">
    <text evidence="2">The sequence shown here is derived from an EMBL/GenBank/DDBJ whole genome shotgun (WGS) entry which is preliminary data.</text>
</comment>
<dbReference type="EMBL" id="JACAGB010000005">
    <property type="protein sequence ID" value="KAF6363166.1"/>
    <property type="molecule type" value="Genomic_DNA"/>
</dbReference>
<accession>A0A7J7YNC0</accession>
<keyword evidence="1" id="KW-0732">Signal</keyword>
<evidence type="ECO:0000256" key="1">
    <source>
        <dbReference type="SAM" id="SignalP"/>
    </source>
</evidence>
<evidence type="ECO:0000313" key="3">
    <source>
        <dbReference type="Proteomes" id="UP000558488"/>
    </source>
</evidence>
<dbReference type="Proteomes" id="UP000558488">
    <property type="component" value="Unassembled WGS sequence"/>
</dbReference>
<dbReference type="AlphaFoldDB" id="A0A7J7YNC0"/>
<sequence length="126" mass="13914">MLVLQNLLLWTVRCPTGRAISSGARPDPQTWPGDPNTWGLLARPSKRTGSRIHVCGTKTTGSYKGKPLHVPSLRFGKLFPESASVLTTFLHRDWFGSMDRASPWGLKGPGFDSSQGHVPWLRAHPQ</sequence>
<feature type="chain" id="PRO_5029802953" evidence="1">
    <location>
        <begin position="20"/>
        <end position="126"/>
    </location>
</feature>
<reference evidence="2 3" key="1">
    <citation type="journal article" date="2020" name="Nature">
        <title>Six reference-quality genomes reveal evolution of bat adaptations.</title>
        <authorList>
            <person name="Jebb D."/>
            <person name="Huang Z."/>
            <person name="Pippel M."/>
            <person name="Hughes G.M."/>
            <person name="Lavrichenko K."/>
            <person name="Devanna P."/>
            <person name="Winkler S."/>
            <person name="Jermiin L.S."/>
            <person name="Skirmuntt E.C."/>
            <person name="Katzourakis A."/>
            <person name="Burkitt-Gray L."/>
            <person name="Ray D.A."/>
            <person name="Sullivan K.A.M."/>
            <person name="Roscito J.G."/>
            <person name="Kirilenko B.M."/>
            <person name="Davalos L.M."/>
            <person name="Corthals A.P."/>
            <person name="Power M.L."/>
            <person name="Jones G."/>
            <person name="Ransome R.D."/>
            <person name="Dechmann D.K.N."/>
            <person name="Locatelli A.G."/>
            <person name="Puechmaille S.J."/>
            <person name="Fedrigo O."/>
            <person name="Jarvis E.D."/>
            <person name="Hiller M."/>
            <person name="Vernes S.C."/>
            <person name="Myers E.W."/>
            <person name="Teeling E.C."/>
        </authorList>
    </citation>
    <scope>NUCLEOTIDE SEQUENCE [LARGE SCALE GENOMIC DNA]</scope>
    <source>
        <strain evidence="2">MPipKuh1</strain>
        <tissue evidence="2">Flight muscle</tissue>
    </source>
</reference>
<name>A0A7J7YNC0_PIPKU</name>
<gene>
    <name evidence="2" type="ORF">mPipKuh1_010163</name>
</gene>
<keyword evidence="3" id="KW-1185">Reference proteome</keyword>
<evidence type="ECO:0000313" key="2">
    <source>
        <dbReference type="EMBL" id="KAF6363166.1"/>
    </source>
</evidence>
<proteinExistence type="predicted"/>
<feature type="signal peptide" evidence="1">
    <location>
        <begin position="1"/>
        <end position="19"/>
    </location>
</feature>
<organism evidence="2 3">
    <name type="scientific">Pipistrellus kuhlii</name>
    <name type="common">Kuhl's pipistrelle</name>
    <dbReference type="NCBI Taxonomy" id="59472"/>
    <lineage>
        <taxon>Eukaryota</taxon>
        <taxon>Metazoa</taxon>
        <taxon>Chordata</taxon>
        <taxon>Craniata</taxon>
        <taxon>Vertebrata</taxon>
        <taxon>Euteleostomi</taxon>
        <taxon>Mammalia</taxon>
        <taxon>Eutheria</taxon>
        <taxon>Laurasiatheria</taxon>
        <taxon>Chiroptera</taxon>
        <taxon>Yangochiroptera</taxon>
        <taxon>Vespertilionidae</taxon>
        <taxon>Pipistrellus</taxon>
    </lineage>
</organism>